<feature type="domain" description="Glycoside hydrolase family 2 immunoglobulin-like beta-sandwich" evidence="7">
    <location>
        <begin position="193"/>
        <end position="285"/>
    </location>
</feature>
<dbReference type="EMBL" id="SAUN01000001">
    <property type="protein sequence ID" value="RVX38430.1"/>
    <property type="molecule type" value="Genomic_DNA"/>
</dbReference>
<protein>
    <recommendedName>
        <fullName evidence="3">beta-mannosidase</fullName>
        <ecNumber evidence="3">3.2.1.25</ecNumber>
    </recommendedName>
</protein>
<dbReference type="InterPro" id="IPR017853">
    <property type="entry name" value="GH"/>
</dbReference>
<reference evidence="9 10" key="1">
    <citation type="submission" date="2019-01" db="EMBL/GenBank/DDBJ databases">
        <title>Sequencing the genomes of 1000 actinobacteria strains.</title>
        <authorList>
            <person name="Klenk H.-P."/>
        </authorList>
    </citation>
    <scope>NUCLEOTIDE SEQUENCE [LARGE SCALE GENOMIC DNA]</scope>
    <source>
        <strain evidence="9 10">DSM 43925</strain>
    </source>
</reference>
<dbReference type="InterPro" id="IPR050887">
    <property type="entry name" value="Beta-mannosidase_GH2"/>
</dbReference>
<dbReference type="PANTHER" id="PTHR43730:SF1">
    <property type="entry name" value="BETA-MANNOSIDASE"/>
    <property type="match status" value="1"/>
</dbReference>
<accession>A0A438LY41</accession>
<dbReference type="InterPro" id="IPR013783">
    <property type="entry name" value="Ig-like_fold"/>
</dbReference>
<name>A0A438LY41_9ACTN</name>
<dbReference type="RefSeq" id="WP_127931064.1">
    <property type="nucleotide sequence ID" value="NZ_SAUN01000001.1"/>
</dbReference>
<dbReference type="InterPro" id="IPR036156">
    <property type="entry name" value="Beta-gal/glucu_dom_sf"/>
</dbReference>
<dbReference type="PANTHER" id="PTHR43730">
    <property type="entry name" value="BETA-MANNOSIDASE"/>
    <property type="match status" value="1"/>
</dbReference>
<feature type="domain" description="Beta-mannosidase-like galactose-binding" evidence="8">
    <location>
        <begin position="11"/>
        <end position="178"/>
    </location>
</feature>
<dbReference type="Gene3D" id="2.60.120.260">
    <property type="entry name" value="Galactose-binding domain-like"/>
    <property type="match status" value="1"/>
</dbReference>
<evidence type="ECO:0000313" key="9">
    <source>
        <dbReference type="EMBL" id="RVX38430.1"/>
    </source>
</evidence>
<comment type="similarity">
    <text evidence="2">Belongs to the glycosyl hydrolase 2 family.</text>
</comment>
<gene>
    <name evidence="9" type="ORF">EDD27_0740</name>
</gene>
<dbReference type="GO" id="GO:0006516">
    <property type="term" value="P:glycoprotein catabolic process"/>
    <property type="evidence" value="ECO:0007669"/>
    <property type="project" value="TreeGrafter"/>
</dbReference>
<dbReference type="Pfam" id="PF22666">
    <property type="entry name" value="Glyco_hydro_2_N2"/>
    <property type="match status" value="1"/>
</dbReference>
<evidence type="ECO:0000256" key="6">
    <source>
        <dbReference type="SAM" id="MobiDB-lite"/>
    </source>
</evidence>
<dbReference type="Gene3D" id="3.20.20.80">
    <property type="entry name" value="Glycosidases"/>
    <property type="match status" value="1"/>
</dbReference>
<dbReference type="Pfam" id="PF00703">
    <property type="entry name" value="Glyco_hydro_2"/>
    <property type="match status" value="1"/>
</dbReference>
<dbReference type="OrthoDB" id="9762066at2"/>
<evidence type="ECO:0000256" key="3">
    <source>
        <dbReference type="ARBA" id="ARBA00012754"/>
    </source>
</evidence>
<comment type="caution">
    <text evidence="9">The sequence shown here is derived from an EMBL/GenBank/DDBJ whole genome shotgun (WGS) entry which is preliminary data.</text>
</comment>
<keyword evidence="5" id="KW-0326">Glycosidase</keyword>
<sequence>MSVYRPLDHGWTVTAVAAGSPVERVPATVPGCVHTDLLAAGLIDDPYLDDNEDRLAWIGRTSWRYETEFAFGGPGDVQADLVFEGLDTVATVSLNGVELGATANMHRTYRFPVRDLLRTGGNTLAVDFDSPYAHAERQRAAAGDRPGPYPAPYQFIRKMACNFGWDWGPALVTAGIWRPVGLHTWRIARLAEVRPEITLDGRDGVVRVHVAVERAADVPLTVTAAVAGTVAAASLAAGEHEAVLELRVREPGLWWPRGHGAQARHPLTVTLEQTGETWTRQVGFRSIRLDTSPDAAGSAFTLVVNDEPVFVRGANWIPDDCFPTRTTRDQLAERFAQACEANVNLLRVWGGGLYESDDFYDLADELGLLVFQDFPFACAAYPEEEPLYSEVAAEACEQVVRLAPHPSLALWIGNNENFLGYADWGWEERLEGRTWGAAYYLDVLPGIVSELDPARPYWPGTPYSGDLGRHPNAPEHGTVHIWDVWNERDYLHYATWRPRFVAEFGFQGPPTHATLRRGSSQDPPVSHQKAADGDAKLLRGLGDHLPRPRSFDDWHYLTQLNQARAVTFGIERFRALMPYCMGVIVWQLNDCWPVTSWSVVDGEGRRKPAWYALRRAYADRLLTVQDGDVVMINDSPHPWSGELELVRHSLSGEPLAKEFFPVRVRPRGVTRVPLPVPAEPEAEVLVAVLGEVRVVHFFAEDTAIAFPRAEFEAEVRPVTDGHLVTVTARTVLRDLALFPDRLDQDATVDDMLITLLPGERAVFHVRGSRDLDPAALTSAPVLRCVNDLR</sequence>
<dbReference type="SUPFAM" id="SSF49785">
    <property type="entry name" value="Galactose-binding domain-like"/>
    <property type="match status" value="1"/>
</dbReference>
<keyword evidence="4" id="KW-0378">Hydrolase</keyword>
<evidence type="ECO:0000256" key="4">
    <source>
        <dbReference type="ARBA" id="ARBA00022801"/>
    </source>
</evidence>
<dbReference type="SUPFAM" id="SSF49303">
    <property type="entry name" value="beta-Galactosidase/glucuronidase domain"/>
    <property type="match status" value="1"/>
</dbReference>
<dbReference type="InterPro" id="IPR008979">
    <property type="entry name" value="Galactose-bd-like_sf"/>
</dbReference>
<dbReference type="FunFam" id="3.20.20.80:FF:000050">
    <property type="entry name" value="Beta-mannosidase B"/>
    <property type="match status" value="1"/>
</dbReference>
<dbReference type="AlphaFoldDB" id="A0A438LY41"/>
<keyword evidence="10" id="KW-1185">Reference proteome</keyword>
<proteinExistence type="inferred from homology"/>
<organism evidence="9 10">
    <name type="scientific">Nonomuraea polychroma</name>
    <dbReference type="NCBI Taxonomy" id="46176"/>
    <lineage>
        <taxon>Bacteria</taxon>
        <taxon>Bacillati</taxon>
        <taxon>Actinomycetota</taxon>
        <taxon>Actinomycetes</taxon>
        <taxon>Streptosporangiales</taxon>
        <taxon>Streptosporangiaceae</taxon>
        <taxon>Nonomuraea</taxon>
    </lineage>
</organism>
<evidence type="ECO:0000256" key="5">
    <source>
        <dbReference type="ARBA" id="ARBA00023295"/>
    </source>
</evidence>
<evidence type="ECO:0000313" key="10">
    <source>
        <dbReference type="Proteomes" id="UP000284824"/>
    </source>
</evidence>
<comment type="catalytic activity">
    <reaction evidence="1">
        <text>Hydrolysis of terminal, non-reducing beta-D-mannose residues in beta-D-mannosides.</text>
        <dbReference type="EC" id="3.2.1.25"/>
    </reaction>
</comment>
<feature type="region of interest" description="Disordered" evidence="6">
    <location>
        <begin position="512"/>
        <end position="531"/>
    </location>
</feature>
<evidence type="ECO:0000259" key="8">
    <source>
        <dbReference type="Pfam" id="PF22666"/>
    </source>
</evidence>
<evidence type="ECO:0000256" key="2">
    <source>
        <dbReference type="ARBA" id="ARBA00007401"/>
    </source>
</evidence>
<evidence type="ECO:0000259" key="7">
    <source>
        <dbReference type="Pfam" id="PF00703"/>
    </source>
</evidence>
<dbReference type="EC" id="3.2.1.25" evidence="3"/>
<dbReference type="Gene3D" id="2.60.40.10">
    <property type="entry name" value="Immunoglobulins"/>
    <property type="match status" value="1"/>
</dbReference>
<dbReference type="InterPro" id="IPR006102">
    <property type="entry name" value="Ig-like_GH2"/>
</dbReference>
<dbReference type="GO" id="GO:0004567">
    <property type="term" value="F:beta-mannosidase activity"/>
    <property type="evidence" value="ECO:0007669"/>
    <property type="project" value="UniProtKB-EC"/>
</dbReference>
<dbReference type="SUPFAM" id="SSF51445">
    <property type="entry name" value="(Trans)glycosidases"/>
    <property type="match status" value="1"/>
</dbReference>
<evidence type="ECO:0000256" key="1">
    <source>
        <dbReference type="ARBA" id="ARBA00000829"/>
    </source>
</evidence>
<dbReference type="Proteomes" id="UP000284824">
    <property type="component" value="Unassembled WGS sequence"/>
</dbReference>
<dbReference type="InterPro" id="IPR054593">
    <property type="entry name" value="Beta-mannosidase-like_N2"/>
</dbReference>
<dbReference type="GO" id="GO:0005975">
    <property type="term" value="P:carbohydrate metabolic process"/>
    <property type="evidence" value="ECO:0007669"/>
    <property type="project" value="InterPro"/>
</dbReference>